<keyword evidence="4 11" id="KW-1134">Transmembrane beta strand</keyword>
<evidence type="ECO:0000256" key="3">
    <source>
        <dbReference type="ARBA" id="ARBA00022448"/>
    </source>
</evidence>
<sequence>MRGNTIAGGCTLLALMIAQAAMAEPALRLSDSVITGTGFRVAALMSPGSVTRIGEEEVRRRSLADVAELFRDVPGVTLSDSDTPGMKRISIRGESSRRVTIRIDGQTVTDHTDYGTPLLIDPAMIERVEVVRGPASVINGSNAIGGVVNIITRRGSDVPLESYVGGGYYLATQGYRSNAGLAGSSGDFVYRLSLSRSEHGDRRTRSYGVLNNSAYDNESAGLHLGYRKNNHYLAFKAERFNLSAGAWVDPRRQLNMEMNTPMRDQQRYGFFYEATDLSPLVKKLSANAYSRTVDRDFTNTVREMSPPVSVIVNNNSLDEQSTRGLALQTELALFREQTTLLGLEYMDDGLDSDKFGSTKRVTPMGAVIIPSSSKQQADQQTFSAFVQQDWQFAEDWTAYLGGRYYRVESELAASTERAAVDSSDDRLLGSLGLVYSPAPHWALRANLAQGYSYPTLNQLYSAAAGGKRINYGNPDLKPERARVMELGWRYEVPVVTADVVLFHTIARDYIESQQVASTPDGYLPPSSIREAWQYVNISEARTTGLEASLEWRPDWLVQPHAALSLTRREFKHDGYSSWKSGLPAAVGTLGLRSYMPLGQLDAEFDLYLRAASGAERKTFDQDDKAWVVQPWDRESGYATLNLAMTFDYQQRLGARVLLGNMLNRSYQPFDELPGLQRHIDTEIRLTF</sequence>
<keyword evidence="17" id="KW-1185">Reference proteome</keyword>
<organism evidence="16 17">
    <name type="scientific">Halopseudomonas litoralis</name>
    <dbReference type="NCBI Taxonomy" id="797277"/>
    <lineage>
        <taxon>Bacteria</taxon>
        <taxon>Pseudomonadati</taxon>
        <taxon>Pseudomonadota</taxon>
        <taxon>Gammaproteobacteria</taxon>
        <taxon>Pseudomonadales</taxon>
        <taxon>Pseudomonadaceae</taxon>
        <taxon>Halopseudomonas</taxon>
    </lineage>
</organism>
<dbReference type="Gene3D" id="2.40.170.20">
    <property type="entry name" value="TonB-dependent receptor, beta-barrel domain"/>
    <property type="match status" value="1"/>
</dbReference>
<evidence type="ECO:0000256" key="10">
    <source>
        <dbReference type="ARBA" id="ARBA00023237"/>
    </source>
</evidence>
<feature type="signal peptide" evidence="13">
    <location>
        <begin position="1"/>
        <end position="23"/>
    </location>
</feature>
<comment type="similarity">
    <text evidence="2">Belongs to the TonB-dependent receptor family. Hemoglobin/haptoglobin binding protein subfamily.</text>
</comment>
<keyword evidence="3 11" id="KW-0813">Transport</keyword>
<dbReference type="GO" id="GO:0015344">
    <property type="term" value="F:siderophore uptake transmembrane transporter activity"/>
    <property type="evidence" value="ECO:0007669"/>
    <property type="project" value="TreeGrafter"/>
</dbReference>
<dbReference type="InterPro" id="IPR039426">
    <property type="entry name" value="TonB-dep_rcpt-like"/>
</dbReference>
<evidence type="ECO:0000256" key="9">
    <source>
        <dbReference type="ARBA" id="ARBA00023170"/>
    </source>
</evidence>
<evidence type="ECO:0000256" key="11">
    <source>
        <dbReference type="PROSITE-ProRule" id="PRU01360"/>
    </source>
</evidence>
<evidence type="ECO:0000256" key="12">
    <source>
        <dbReference type="RuleBase" id="RU003357"/>
    </source>
</evidence>
<gene>
    <name evidence="16" type="ORF">SAMN05216198_0866</name>
</gene>
<dbReference type="GO" id="GO:0009279">
    <property type="term" value="C:cell outer membrane"/>
    <property type="evidence" value="ECO:0007669"/>
    <property type="project" value="UniProtKB-SubCell"/>
</dbReference>
<evidence type="ECO:0000256" key="13">
    <source>
        <dbReference type="SAM" id="SignalP"/>
    </source>
</evidence>
<keyword evidence="9 16" id="KW-0675">Receptor</keyword>
<keyword evidence="10 11" id="KW-0998">Cell outer membrane</keyword>
<dbReference type="EMBL" id="LT629748">
    <property type="protein sequence ID" value="SDR96473.1"/>
    <property type="molecule type" value="Genomic_DNA"/>
</dbReference>
<reference evidence="17" key="1">
    <citation type="submission" date="2016-10" db="EMBL/GenBank/DDBJ databases">
        <authorList>
            <person name="Varghese N."/>
            <person name="Submissions S."/>
        </authorList>
    </citation>
    <scope>NUCLEOTIDE SEQUENCE [LARGE SCALE GENOMIC DNA]</scope>
    <source>
        <strain evidence="17">2SM5</strain>
    </source>
</reference>
<dbReference type="PANTHER" id="PTHR30069">
    <property type="entry name" value="TONB-DEPENDENT OUTER MEMBRANE RECEPTOR"/>
    <property type="match status" value="1"/>
</dbReference>
<dbReference type="Pfam" id="PF00593">
    <property type="entry name" value="TonB_dep_Rec_b-barrel"/>
    <property type="match status" value="1"/>
</dbReference>
<proteinExistence type="inferred from homology"/>
<keyword evidence="6 13" id="KW-0732">Signal</keyword>
<dbReference type="InterPro" id="IPR037066">
    <property type="entry name" value="Plug_dom_sf"/>
</dbReference>
<accession>A0A1H1NC17</accession>
<dbReference type="RefSeq" id="WP_172828668.1">
    <property type="nucleotide sequence ID" value="NZ_LT629748.1"/>
</dbReference>
<evidence type="ECO:0000256" key="7">
    <source>
        <dbReference type="ARBA" id="ARBA00023077"/>
    </source>
</evidence>
<evidence type="ECO:0000313" key="17">
    <source>
        <dbReference type="Proteomes" id="UP000243426"/>
    </source>
</evidence>
<dbReference type="PROSITE" id="PS52016">
    <property type="entry name" value="TONB_DEPENDENT_REC_3"/>
    <property type="match status" value="1"/>
</dbReference>
<dbReference type="InterPro" id="IPR012910">
    <property type="entry name" value="Plug_dom"/>
</dbReference>
<dbReference type="GO" id="GO:0044718">
    <property type="term" value="P:siderophore transmembrane transport"/>
    <property type="evidence" value="ECO:0007669"/>
    <property type="project" value="TreeGrafter"/>
</dbReference>
<evidence type="ECO:0000256" key="8">
    <source>
        <dbReference type="ARBA" id="ARBA00023136"/>
    </source>
</evidence>
<dbReference type="InterPro" id="IPR036942">
    <property type="entry name" value="Beta-barrel_TonB_sf"/>
</dbReference>
<keyword evidence="7 12" id="KW-0798">TonB box</keyword>
<keyword evidence="8 11" id="KW-0472">Membrane</keyword>
<name>A0A1H1NC17_9GAMM</name>
<dbReference type="CDD" id="cd01347">
    <property type="entry name" value="ligand_gated_channel"/>
    <property type="match status" value="1"/>
</dbReference>
<feature type="domain" description="TonB-dependent receptor plug" evidence="15">
    <location>
        <begin position="46"/>
        <end position="147"/>
    </location>
</feature>
<keyword evidence="5 11" id="KW-0812">Transmembrane</keyword>
<evidence type="ECO:0000256" key="1">
    <source>
        <dbReference type="ARBA" id="ARBA00004571"/>
    </source>
</evidence>
<dbReference type="AlphaFoldDB" id="A0A1H1NC17"/>
<dbReference type="Proteomes" id="UP000243426">
    <property type="component" value="Chromosome I"/>
</dbReference>
<feature type="chain" id="PRO_5009255427" evidence="13">
    <location>
        <begin position="24"/>
        <end position="687"/>
    </location>
</feature>
<feature type="domain" description="TonB-dependent receptor-like beta-barrel" evidence="14">
    <location>
        <begin position="213"/>
        <end position="652"/>
    </location>
</feature>
<evidence type="ECO:0000259" key="14">
    <source>
        <dbReference type="Pfam" id="PF00593"/>
    </source>
</evidence>
<dbReference type="STRING" id="797277.SAMN05216198_0866"/>
<evidence type="ECO:0000256" key="5">
    <source>
        <dbReference type="ARBA" id="ARBA00022692"/>
    </source>
</evidence>
<dbReference type="Pfam" id="PF07715">
    <property type="entry name" value="Plug"/>
    <property type="match status" value="1"/>
</dbReference>
<comment type="subcellular location">
    <subcellularLocation>
        <location evidence="1 11">Cell outer membrane</location>
        <topology evidence="1 11">Multi-pass membrane protein</topology>
    </subcellularLocation>
</comment>
<protein>
    <submittedName>
        <fullName evidence="16">Hemoglobin/transferrin/lactoferrin receptor protein</fullName>
    </submittedName>
</protein>
<evidence type="ECO:0000256" key="2">
    <source>
        <dbReference type="ARBA" id="ARBA00008143"/>
    </source>
</evidence>
<evidence type="ECO:0000313" key="16">
    <source>
        <dbReference type="EMBL" id="SDR96473.1"/>
    </source>
</evidence>
<dbReference type="InterPro" id="IPR000531">
    <property type="entry name" value="Beta-barrel_TonB"/>
</dbReference>
<dbReference type="PANTHER" id="PTHR30069:SF29">
    <property type="entry name" value="HEMOGLOBIN AND HEMOGLOBIN-HAPTOGLOBIN-BINDING PROTEIN 1-RELATED"/>
    <property type="match status" value="1"/>
</dbReference>
<dbReference type="SUPFAM" id="SSF56935">
    <property type="entry name" value="Porins"/>
    <property type="match status" value="1"/>
</dbReference>
<evidence type="ECO:0000256" key="6">
    <source>
        <dbReference type="ARBA" id="ARBA00022729"/>
    </source>
</evidence>
<evidence type="ECO:0000256" key="4">
    <source>
        <dbReference type="ARBA" id="ARBA00022452"/>
    </source>
</evidence>
<dbReference type="Gene3D" id="2.170.130.10">
    <property type="entry name" value="TonB-dependent receptor, plug domain"/>
    <property type="match status" value="1"/>
</dbReference>
<evidence type="ECO:0000259" key="15">
    <source>
        <dbReference type="Pfam" id="PF07715"/>
    </source>
</evidence>